<dbReference type="Pfam" id="PF20199">
    <property type="entry name" value="RepSA"/>
    <property type="match status" value="1"/>
</dbReference>
<name>A0ABT7RRV5_9NOCA</name>
<evidence type="ECO:0000313" key="2">
    <source>
        <dbReference type="Proteomes" id="UP001233164"/>
    </source>
</evidence>
<sequence length="132" mass="15199">MRSCANWLRYGIQPRHPKAGLTPGYRKGKVHRRKTLGFGGRRVLVSRKWSGKTLADHRADRRAWVRDLLGLPDNPEADKYLWVQADPTDPDVLPRENRLLLAIADRSRWRDQLRRAPDEARGVTTTKDVPAI</sequence>
<protein>
    <submittedName>
        <fullName evidence="1">Uncharacterized protein</fullName>
    </submittedName>
</protein>
<reference evidence="1 2" key="1">
    <citation type="submission" date="2023-06" db="EMBL/GenBank/DDBJ databases">
        <title>Rhodococcus indonesiensis sp. nov a new member of the Rhodococcus ruber lineage isolated from a sediment of neutral hot spring.</title>
        <authorList>
            <person name="Kusuma A.B."/>
            <person name="Fenylestari G."/>
            <person name="Ammar F."/>
            <person name="Nouioui I."/>
            <person name="Goodfellow M."/>
        </authorList>
    </citation>
    <scope>NUCLEOTIDE SEQUENCE [LARGE SCALE GENOMIC DNA]</scope>
    <source>
        <strain evidence="1 2">CSLK01-03</strain>
    </source>
</reference>
<proteinExistence type="predicted"/>
<dbReference type="Proteomes" id="UP001233164">
    <property type="component" value="Unassembled WGS sequence"/>
</dbReference>
<keyword evidence="2" id="KW-1185">Reference proteome</keyword>
<accession>A0ABT7RRV5</accession>
<dbReference type="EMBL" id="JAUBOF010000079">
    <property type="protein sequence ID" value="MDM7490306.1"/>
    <property type="molecule type" value="Genomic_DNA"/>
</dbReference>
<organism evidence="1 2">
    <name type="scientific">Rhodococcus indonesiensis</name>
    <dbReference type="NCBI Taxonomy" id="3055869"/>
    <lineage>
        <taxon>Bacteria</taxon>
        <taxon>Bacillati</taxon>
        <taxon>Actinomycetota</taxon>
        <taxon>Actinomycetes</taxon>
        <taxon>Mycobacteriales</taxon>
        <taxon>Nocardiaceae</taxon>
        <taxon>Rhodococcus</taxon>
    </lineage>
</organism>
<evidence type="ECO:0000313" key="1">
    <source>
        <dbReference type="EMBL" id="MDM7490306.1"/>
    </source>
</evidence>
<dbReference type="RefSeq" id="WP_289380654.1">
    <property type="nucleotide sequence ID" value="NZ_JAUBOF010000079.1"/>
</dbReference>
<gene>
    <name evidence="1" type="ORF">QT969_18645</name>
</gene>
<comment type="caution">
    <text evidence="1">The sequence shown here is derived from an EMBL/GenBank/DDBJ whole genome shotgun (WGS) entry which is preliminary data.</text>
</comment>
<dbReference type="InterPro" id="IPR046828">
    <property type="entry name" value="RepSA"/>
</dbReference>